<keyword evidence="1" id="KW-1133">Transmembrane helix</keyword>
<dbReference type="InterPro" id="IPR036737">
    <property type="entry name" value="OmpA-like_sf"/>
</dbReference>
<protein>
    <submittedName>
        <fullName evidence="3">OmpA family protein</fullName>
    </submittedName>
</protein>
<dbReference type="EMBL" id="JBHILJ010000001">
    <property type="protein sequence ID" value="MFB5735671.1"/>
    <property type="molecule type" value="Genomic_DNA"/>
</dbReference>
<dbReference type="SUPFAM" id="SSF103088">
    <property type="entry name" value="OmpA-like"/>
    <property type="match status" value="1"/>
</dbReference>
<evidence type="ECO:0000313" key="3">
    <source>
        <dbReference type="EMBL" id="MFB5735671.1"/>
    </source>
</evidence>
<name>A0ABV5BNH1_9LEPT</name>
<sequence>MELLYILGVLGGGFFLYLLVPKKKPSVLPKSSPSSHTDLPIRESVSFYFDAGSTEASPKVEDLRIIESWKRTDRTVEIRAWTDDTGSSASNRRLAKERAARAKRILENVGIPTDRILVSFQGVDPESIGNPNKFRFRRADCLLVSKPID</sequence>
<evidence type="ECO:0000259" key="2">
    <source>
        <dbReference type="Pfam" id="PF00691"/>
    </source>
</evidence>
<dbReference type="InterPro" id="IPR006665">
    <property type="entry name" value="OmpA-like"/>
</dbReference>
<evidence type="ECO:0000256" key="1">
    <source>
        <dbReference type="SAM" id="Phobius"/>
    </source>
</evidence>
<dbReference type="Pfam" id="PF00691">
    <property type="entry name" value="OmpA"/>
    <property type="match status" value="1"/>
</dbReference>
<organism evidence="3 4">
    <name type="scientific">Leptospira wolffii</name>
    <dbReference type="NCBI Taxonomy" id="409998"/>
    <lineage>
        <taxon>Bacteria</taxon>
        <taxon>Pseudomonadati</taxon>
        <taxon>Spirochaetota</taxon>
        <taxon>Spirochaetia</taxon>
        <taxon>Leptospirales</taxon>
        <taxon>Leptospiraceae</taxon>
        <taxon>Leptospira</taxon>
    </lineage>
</organism>
<feature type="transmembrane region" description="Helical" evidence="1">
    <location>
        <begin position="6"/>
        <end position="21"/>
    </location>
</feature>
<evidence type="ECO:0000313" key="4">
    <source>
        <dbReference type="Proteomes" id="UP001580391"/>
    </source>
</evidence>
<accession>A0ABV5BNH1</accession>
<keyword evidence="1" id="KW-0472">Membrane</keyword>
<reference evidence="3 4" key="1">
    <citation type="submission" date="2024-09" db="EMBL/GenBank/DDBJ databases">
        <title>Taxonomic and Genotyping Characterization of Leptospira Strains isolated from Multiple Sources in Colombia highlights the importance of intermediate species.</title>
        <authorList>
            <person name="Torres Higuera L."/>
            <person name="Rojas Tapias D."/>
            <person name="Jimenez Velasquez S."/>
            <person name="Renjifo Ibanez C."/>
        </authorList>
    </citation>
    <scope>NUCLEOTIDE SEQUENCE [LARGE SCALE GENOMIC DNA]</scope>
    <source>
        <strain evidence="3 4">Lep080</strain>
    </source>
</reference>
<keyword evidence="1" id="KW-0812">Transmembrane</keyword>
<comment type="caution">
    <text evidence="3">The sequence shown here is derived from an EMBL/GenBank/DDBJ whole genome shotgun (WGS) entry which is preliminary data.</text>
</comment>
<dbReference type="Gene3D" id="3.30.1330.60">
    <property type="entry name" value="OmpA-like domain"/>
    <property type="match status" value="1"/>
</dbReference>
<dbReference type="Proteomes" id="UP001580391">
    <property type="component" value="Unassembled WGS sequence"/>
</dbReference>
<dbReference type="RefSeq" id="WP_135700834.1">
    <property type="nucleotide sequence ID" value="NZ_JBHILI010000001.1"/>
</dbReference>
<feature type="domain" description="OmpA-like" evidence="2">
    <location>
        <begin position="48"/>
        <end position="122"/>
    </location>
</feature>
<proteinExistence type="predicted"/>
<gene>
    <name evidence="3" type="ORF">ACE5IX_04080</name>
</gene>
<keyword evidence="4" id="KW-1185">Reference proteome</keyword>